<feature type="transmembrane region" description="Helical" evidence="7">
    <location>
        <begin position="441"/>
        <end position="461"/>
    </location>
</feature>
<feature type="compositionally biased region" description="Polar residues" evidence="6">
    <location>
        <begin position="1"/>
        <end position="16"/>
    </location>
</feature>
<feature type="transmembrane region" description="Helical" evidence="7">
    <location>
        <begin position="108"/>
        <end position="126"/>
    </location>
</feature>
<evidence type="ECO:0000313" key="10">
    <source>
        <dbReference type="Proteomes" id="UP000051952"/>
    </source>
</evidence>
<dbReference type="VEuPathDB" id="TriTrypDB:BSAL_08915"/>
<sequence>MSSAHPVHSNDSTITIVRSPLSGGSENAVIYPPHLFLRSDGPPEGQSVTIPGAADGGPPHASSNPREDGSKQQQQQSAVVELQQEDPRMSTDSEELPRPRVSMKLANLSYFGNYFGLSAVGPYYGLLLQAIGYTPGQVGILAALQPLCLVVLLPPLAFIADTYRCSKSIVTGAIFASCLFLLLVTLNATSPTSTTTNTTADGVEEKSLVVPAICVILHFMTITPIDPFLDYHVMAFIPPHQKNEWGTIRSYGGYGWGIGALLAAQLNSYVGWYWAAAQYIIGRMCTVIGFFYAKPYNPSAVESNSMRYVEVLKFVLTRQRLALFLLCACFMGIRADLHVPVFVFKRARCPEVLFGLSIAMTVATEIPLFQYAPLIHARFLNRQLLLFAAVSWSVRVTGYSFLQEPWMVMFLEPLHGLAFGLLWLSGVNTVGIAFPPSLSASGFGFLHASVFGVGPMIGNVIGGQLYEHLGARVMFRCAAVFMALMAFTFRFVDMALEKRDEAAAAEEKKQKKELQ</sequence>
<dbReference type="EMBL" id="CYKH01001454">
    <property type="protein sequence ID" value="CUG87156.1"/>
    <property type="molecule type" value="Genomic_DNA"/>
</dbReference>
<accession>A0A0S4JFI6</accession>
<dbReference type="Proteomes" id="UP000051952">
    <property type="component" value="Unassembled WGS sequence"/>
</dbReference>
<feature type="transmembrane region" description="Helical" evidence="7">
    <location>
        <begin position="169"/>
        <end position="188"/>
    </location>
</feature>
<feature type="transmembrane region" description="Helical" evidence="7">
    <location>
        <begin position="314"/>
        <end position="333"/>
    </location>
</feature>
<feature type="transmembrane region" description="Helical" evidence="7">
    <location>
        <begin position="138"/>
        <end position="157"/>
    </location>
</feature>
<dbReference type="InterPro" id="IPR024989">
    <property type="entry name" value="MFS_assoc_dom"/>
</dbReference>
<evidence type="ECO:0000256" key="6">
    <source>
        <dbReference type="SAM" id="MobiDB-lite"/>
    </source>
</evidence>
<dbReference type="Pfam" id="PF12832">
    <property type="entry name" value="MFS_1_like"/>
    <property type="match status" value="1"/>
</dbReference>
<evidence type="ECO:0000256" key="5">
    <source>
        <dbReference type="ARBA" id="ARBA00023136"/>
    </source>
</evidence>
<dbReference type="PANTHER" id="PTHR16172:SF41">
    <property type="entry name" value="MAJOR FACILITATOR SUPERFAMILY DOMAIN-CONTAINING PROTEIN 6-LIKE"/>
    <property type="match status" value="1"/>
</dbReference>
<keyword evidence="4 7" id="KW-1133">Transmembrane helix</keyword>
<comment type="subcellular location">
    <subcellularLocation>
        <location evidence="1">Membrane</location>
        <topology evidence="1">Multi-pass membrane protein</topology>
    </subcellularLocation>
</comment>
<keyword evidence="10" id="KW-1185">Reference proteome</keyword>
<feature type="transmembrane region" description="Helical" evidence="7">
    <location>
        <begin position="208"/>
        <end position="229"/>
    </location>
</feature>
<dbReference type="SUPFAM" id="SSF103473">
    <property type="entry name" value="MFS general substrate transporter"/>
    <property type="match status" value="1"/>
</dbReference>
<protein>
    <submittedName>
        <fullName evidence="9">MFS transporter, putative</fullName>
    </submittedName>
</protein>
<feature type="compositionally biased region" description="Basic and acidic residues" evidence="6">
    <location>
        <begin position="85"/>
        <end position="98"/>
    </location>
</feature>
<dbReference type="AlphaFoldDB" id="A0A0S4JFI6"/>
<evidence type="ECO:0000256" key="3">
    <source>
        <dbReference type="ARBA" id="ARBA00022692"/>
    </source>
</evidence>
<evidence type="ECO:0000259" key="8">
    <source>
        <dbReference type="Pfam" id="PF12832"/>
    </source>
</evidence>
<reference evidence="10" key="1">
    <citation type="submission" date="2015-09" db="EMBL/GenBank/DDBJ databases">
        <authorList>
            <consortium name="Pathogen Informatics"/>
        </authorList>
    </citation>
    <scope>NUCLEOTIDE SEQUENCE [LARGE SCALE GENOMIC DNA]</scope>
    <source>
        <strain evidence="10">Lake Konstanz</strain>
    </source>
</reference>
<dbReference type="InterPro" id="IPR051717">
    <property type="entry name" value="MFS_MFSD6"/>
</dbReference>
<feature type="domain" description="Major facilitator superfamily associated" evidence="8">
    <location>
        <begin position="109"/>
        <end position="476"/>
    </location>
</feature>
<dbReference type="Gene3D" id="1.20.1250.20">
    <property type="entry name" value="MFS general substrate transporter like domains"/>
    <property type="match status" value="2"/>
</dbReference>
<feature type="transmembrane region" description="Helical" evidence="7">
    <location>
        <begin position="272"/>
        <end position="293"/>
    </location>
</feature>
<comment type="similarity">
    <text evidence="2">Belongs to the major facilitator superfamily. MFSD6 family.</text>
</comment>
<feature type="transmembrane region" description="Helical" evidence="7">
    <location>
        <begin position="414"/>
        <end position="434"/>
    </location>
</feature>
<dbReference type="OMA" id="MFAYKEP"/>
<keyword evidence="3 7" id="KW-0812">Transmembrane</keyword>
<keyword evidence="5 7" id="KW-0472">Membrane</keyword>
<feature type="transmembrane region" description="Helical" evidence="7">
    <location>
        <begin position="384"/>
        <end position="402"/>
    </location>
</feature>
<feature type="transmembrane region" description="Helical" evidence="7">
    <location>
        <begin position="250"/>
        <end position="266"/>
    </location>
</feature>
<dbReference type="OrthoDB" id="515887at2759"/>
<evidence type="ECO:0000256" key="7">
    <source>
        <dbReference type="SAM" id="Phobius"/>
    </source>
</evidence>
<evidence type="ECO:0000313" key="9">
    <source>
        <dbReference type="EMBL" id="CUG87156.1"/>
    </source>
</evidence>
<organism evidence="9 10">
    <name type="scientific">Bodo saltans</name>
    <name type="common">Flagellated protozoan</name>
    <dbReference type="NCBI Taxonomy" id="75058"/>
    <lineage>
        <taxon>Eukaryota</taxon>
        <taxon>Discoba</taxon>
        <taxon>Euglenozoa</taxon>
        <taxon>Kinetoplastea</taxon>
        <taxon>Metakinetoplastina</taxon>
        <taxon>Eubodonida</taxon>
        <taxon>Bodonidae</taxon>
        <taxon>Bodo</taxon>
    </lineage>
</organism>
<dbReference type="InterPro" id="IPR036259">
    <property type="entry name" value="MFS_trans_sf"/>
</dbReference>
<evidence type="ECO:0000256" key="4">
    <source>
        <dbReference type="ARBA" id="ARBA00022989"/>
    </source>
</evidence>
<feature type="transmembrane region" description="Helical" evidence="7">
    <location>
        <begin position="353"/>
        <end position="372"/>
    </location>
</feature>
<evidence type="ECO:0000256" key="1">
    <source>
        <dbReference type="ARBA" id="ARBA00004141"/>
    </source>
</evidence>
<name>A0A0S4JFI6_BODSA</name>
<dbReference type="PANTHER" id="PTHR16172">
    <property type="entry name" value="MAJOR FACILITATOR SUPERFAMILY DOMAIN-CONTAINING PROTEIN 6-LIKE"/>
    <property type="match status" value="1"/>
</dbReference>
<gene>
    <name evidence="9" type="ORF">BSAL_08915</name>
</gene>
<feature type="region of interest" description="Disordered" evidence="6">
    <location>
        <begin position="1"/>
        <end position="98"/>
    </location>
</feature>
<feature type="compositionally biased region" description="Low complexity" evidence="6">
    <location>
        <begin position="72"/>
        <end position="82"/>
    </location>
</feature>
<evidence type="ECO:0000256" key="2">
    <source>
        <dbReference type="ARBA" id="ARBA00005241"/>
    </source>
</evidence>
<feature type="transmembrane region" description="Helical" evidence="7">
    <location>
        <begin position="473"/>
        <end position="492"/>
    </location>
</feature>
<proteinExistence type="inferred from homology"/>
<dbReference type="GO" id="GO:0016020">
    <property type="term" value="C:membrane"/>
    <property type="evidence" value="ECO:0007669"/>
    <property type="project" value="UniProtKB-SubCell"/>
</dbReference>